<dbReference type="Gene3D" id="1.25.40.20">
    <property type="entry name" value="Ankyrin repeat-containing domain"/>
    <property type="match status" value="1"/>
</dbReference>
<dbReference type="InterPro" id="IPR036770">
    <property type="entry name" value="Ankyrin_rpt-contain_sf"/>
</dbReference>
<dbReference type="SUPFAM" id="SSF48403">
    <property type="entry name" value="Ankyrin repeat"/>
    <property type="match status" value="1"/>
</dbReference>
<proteinExistence type="predicted"/>
<comment type="caution">
    <text evidence="1">The sequence shown here is derived from an EMBL/GenBank/DDBJ whole genome shotgun (WGS) entry which is preliminary data.</text>
</comment>
<dbReference type="Proteomes" id="UP001281614">
    <property type="component" value="Unassembled WGS sequence"/>
</dbReference>
<organism evidence="1 2">
    <name type="scientific">Colletotrichum kahawae</name>
    <name type="common">Coffee berry disease fungus</name>
    <dbReference type="NCBI Taxonomy" id="34407"/>
    <lineage>
        <taxon>Eukaryota</taxon>
        <taxon>Fungi</taxon>
        <taxon>Dikarya</taxon>
        <taxon>Ascomycota</taxon>
        <taxon>Pezizomycotina</taxon>
        <taxon>Sordariomycetes</taxon>
        <taxon>Hypocreomycetidae</taxon>
        <taxon>Glomerellales</taxon>
        <taxon>Glomerellaceae</taxon>
        <taxon>Colletotrichum</taxon>
        <taxon>Colletotrichum gloeosporioides species complex</taxon>
    </lineage>
</organism>
<protein>
    <submittedName>
        <fullName evidence="1">Ankyrin repeat protein</fullName>
    </submittedName>
</protein>
<keyword evidence="2" id="KW-1185">Reference proteome</keyword>
<dbReference type="EMBL" id="VYYT01000190">
    <property type="protein sequence ID" value="KAK2758442.1"/>
    <property type="molecule type" value="Genomic_DNA"/>
</dbReference>
<accession>A0AAE0D5M5</accession>
<evidence type="ECO:0000313" key="2">
    <source>
        <dbReference type="Proteomes" id="UP001281614"/>
    </source>
</evidence>
<sequence>MTYLIEEKGLAVDKVDTNSDTPLIHSLLSLSPETAITHLAQFSVDVNQPTTIDIWHMTALSMACEDSMFSAALALLQAGADAIGESDSLIEGADLALLIFEQKPLKLALLAQAKQTDGRTAVVKQQLINHLLKSGANPNAAVCISARCNWTRPLLLKLIQIRRY</sequence>
<gene>
    <name evidence="1" type="ORF">CKAH01_16831</name>
</gene>
<name>A0AAE0D5M5_COLKA</name>
<reference evidence="1" key="1">
    <citation type="submission" date="2023-02" db="EMBL/GenBank/DDBJ databases">
        <title>Colletotrichum kahawae CIFC_Que2 genome sequencing and assembly.</title>
        <authorList>
            <person name="Baroncelli R."/>
        </authorList>
    </citation>
    <scope>NUCLEOTIDE SEQUENCE</scope>
    <source>
        <strain evidence="1">CIFC_Que2</strain>
    </source>
</reference>
<dbReference type="AlphaFoldDB" id="A0AAE0D5M5"/>
<evidence type="ECO:0000313" key="1">
    <source>
        <dbReference type="EMBL" id="KAK2758442.1"/>
    </source>
</evidence>